<dbReference type="PANTHER" id="PTHR10799">
    <property type="entry name" value="SNF2/RAD54 HELICASE FAMILY"/>
    <property type="match status" value="1"/>
</dbReference>
<keyword evidence="2" id="KW-0479">Metal-binding</keyword>
<evidence type="ECO:0000256" key="2">
    <source>
        <dbReference type="PROSITE-ProRule" id="PRU00325"/>
    </source>
</evidence>
<keyword evidence="7" id="KW-1185">Reference proteome</keyword>
<dbReference type="PROSITE" id="PS51194">
    <property type="entry name" value="HELICASE_CTER"/>
    <property type="match status" value="1"/>
</dbReference>
<dbReference type="Pfam" id="PF00271">
    <property type="entry name" value="Helicase_C"/>
    <property type="match status" value="1"/>
</dbReference>
<evidence type="ECO:0000313" key="7">
    <source>
        <dbReference type="Proteomes" id="UP000306402"/>
    </source>
</evidence>
<dbReference type="SMART" id="SM00487">
    <property type="entry name" value="DEXDc"/>
    <property type="match status" value="1"/>
</dbReference>
<dbReference type="AlphaFoldDB" id="A0A5R9L286"/>
<dbReference type="RefSeq" id="WP_138363886.1">
    <property type="nucleotide sequence ID" value="NZ_VCEJ01000002.1"/>
</dbReference>
<dbReference type="GO" id="GO:0004386">
    <property type="term" value="F:helicase activity"/>
    <property type="evidence" value="ECO:0007669"/>
    <property type="project" value="UniProtKB-KW"/>
</dbReference>
<gene>
    <name evidence="6" type="ORF">FEN17_03385</name>
</gene>
<organism evidence="6 7">
    <name type="scientific">Dyadobacter luticola</name>
    <dbReference type="NCBI Taxonomy" id="1979387"/>
    <lineage>
        <taxon>Bacteria</taxon>
        <taxon>Pseudomonadati</taxon>
        <taxon>Bacteroidota</taxon>
        <taxon>Cytophagia</taxon>
        <taxon>Cytophagales</taxon>
        <taxon>Spirosomataceae</taxon>
        <taxon>Dyadobacter</taxon>
    </lineage>
</organism>
<evidence type="ECO:0000259" key="5">
    <source>
        <dbReference type="PROSITE" id="PS51194"/>
    </source>
</evidence>
<sequence>MRKDETAGTASPSLHNFTFPDFNISDLTTTHILQNSAELPSTERRGFFDIQPYEVDVNYAAFRIAGAAAEPFKVVVKQNEQHVNLYCSCATPKKNLCEHQIQVLYNLMRNKDLRAFFDKKLRLEKIRPVAVDYGLENEPDPDIYFQMSLSNKELVIRPKQKEMIPVSPSFVTQLAEQLAAKPTLQLPGAKSADDKLKIIAVFGINKYYEHFFIELYEASVTGNGKLKNPLILLNPLEKIWGSEETAIIKFHTAVSAFQNNFRKKKTETDIAGLKSILKNPLEIDFYYHDSGFSENVSAASLIPVRLEQSPIDMQLHIDRKEQFYHISGYLILDGIYLDLEKVQMRYDYFVLYQSSLYLIDREDILNAVSFFKQHNQKIIIHESKFEEFRQNVLAKIENRIGIIYSYLKPATEQQKEEQGFDNEIGKIIYLEDFGQYVLITPVVKYGKVEVALFSRKEIYSVDSHGNPFTVARDNDLENRFGAAIIRQHPDFEEQLGKNFFYLHKNQFLDENWFLDVFDEWQEQGISILGFNTLTKNRVNLHKAKVSVHVISGINWFNTTANVKFGKQNVTLKNLHKAVKNRNKYVELGDGTLGILPENWIEKFAKFFEAGEIVEETIRTPKVNFISVSEMYDEELLDREVREQIAFYRTKFESFDTIPSVAEPVTLKATLRDYQKQGLNWLNFLDDFNFGGCLADDMGLGKTVQIIAFLLSQKEKHGKQTNLIIVPTSLIFNWQDEIKKFAPDLEVLTIYGSDRIKETGRFDHFDIVLTSYGTLLMDVNYLKKYHFNYIILDESQAIKNPESQRYKAARLLQSRNKLVLTGTPVENNTFDLYGQLSFACPGLLGSKFHFKHHFSTPIDRFKENDRAKELQKRINPFILRRTKKQVATELPDKTEMVIYCEMGDEQRKVYNAYELEFFTFLNTRNEVDIERSTLHVLQGLTKLRQICNSPALLNDDAFYGNASAKIDTLLEQIEMKSPQHKILVFSQFVTMLDLIRPELEKRNIGFEYLTGQTKDRAAKVENFQNNPDVRVFLISMKAGGTGLNLTEADYVYIIDPWWNPAVENQAIDRSYRIGQKKNVIAVRLICPDTIEEKMMELQESKKDLANDLVKTDTSILKSLTRSDLLALVSNPSPY</sequence>
<dbReference type="InterPro" id="IPR014001">
    <property type="entry name" value="Helicase_ATP-bd"/>
</dbReference>
<dbReference type="Pfam" id="PF00176">
    <property type="entry name" value="SNF2-rel_dom"/>
    <property type="match status" value="1"/>
</dbReference>
<dbReference type="Proteomes" id="UP000306402">
    <property type="component" value="Unassembled WGS sequence"/>
</dbReference>
<dbReference type="InterPro" id="IPR038718">
    <property type="entry name" value="SNF2-like_sf"/>
</dbReference>
<dbReference type="OrthoDB" id="9760715at2"/>
<reference evidence="6 7" key="1">
    <citation type="submission" date="2019-05" db="EMBL/GenBank/DDBJ databases">
        <authorList>
            <person name="Qu J.-H."/>
        </authorList>
    </citation>
    <scope>NUCLEOTIDE SEQUENCE [LARGE SCALE GENOMIC DNA]</scope>
    <source>
        <strain evidence="6 7">T17</strain>
    </source>
</reference>
<keyword evidence="6" id="KW-0067">ATP-binding</keyword>
<dbReference type="SUPFAM" id="SSF52540">
    <property type="entry name" value="P-loop containing nucleoside triphosphate hydrolases"/>
    <property type="match status" value="2"/>
</dbReference>
<dbReference type="CDD" id="cd18793">
    <property type="entry name" value="SF2_C_SNF"/>
    <property type="match status" value="1"/>
</dbReference>
<keyword evidence="2" id="KW-0862">Zinc</keyword>
<evidence type="ECO:0000256" key="1">
    <source>
        <dbReference type="ARBA" id="ARBA00022801"/>
    </source>
</evidence>
<dbReference type="GO" id="GO:0005524">
    <property type="term" value="F:ATP binding"/>
    <property type="evidence" value="ECO:0007669"/>
    <property type="project" value="InterPro"/>
</dbReference>
<dbReference type="Gene3D" id="3.40.50.300">
    <property type="entry name" value="P-loop containing nucleotide triphosphate hydrolases"/>
    <property type="match status" value="1"/>
</dbReference>
<dbReference type="EMBL" id="VCEJ01000002">
    <property type="protein sequence ID" value="TLV02676.1"/>
    <property type="molecule type" value="Genomic_DNA"/>
</dbReference>
<evidence type="ECO:0000313" key="6">
    <source>
        <dbReference type="EMBL" id="TLV02676.1"/>
    </source>
</evidence>
<keyword evidence="6" id="KW-0347">Helicase</keyword>
<name>A0A5R9L286_9BACT</name>
<protein>
    <submittedName>
        <fullName evidence="6">DEAD/DEAH box helicase</fullName>
    </submittedName>
</protein>
<evidence type="ECO:0000259" key="4">
    <source>
        <dbReference type="PROSITE" id="PS51192"/>
    </source>
</evidence>
<keyword evidence="6" id="KW-0547">Nucleotide-binding</keyword>
<dbReference type="SMART" id="SM00490">
    <property type="entry name" value="HELICc"/>
    <property type="match status" value="1"/>
</dbReference>
<dbReference type="PROSITE" id="PS51192">
    <property type="entry name" value="HELICASE_ATP_BIND_1"/>
    <property type="match status" value="1"/>
</dbReference>
<evidence type="ECO:0000259" key="3">
    <source>
        <dbReference type="PROSITE" id="PS50966"/>
    </source>
</evidence>
<comment type="caution">
    <text evidence="6">The sequence shown here is derived from an EMBL/GenBank/DDBJ whole genome shotgun (WGS) entry which is preliminary data.</text>
</comment>
<dbReference type="CDD" id="cd18012">
    <property type="entry name" value="DEXQc_arch_SWI2_SNF2"/>
    <property type="match status" value="1"/>
</dbReference>
<dbReference type="InterPro" id="IPR049730">
    <property type="entry name" value="SNF2/RAD54-like_C"/>
</dbReference>
<feature type="domain" description="SWIM-type" evidence="3">
    <location>
        <begin position="72"/>
        <end position="108"/>
    </location>
</feature>
<dbReference type="InterPro" id="IPR000330">
    <property type="entry name" value="SNF2_N"/>
</dbReference>
<dbReference type="GO" id="GO:0016787">
    <property type="term" value="F:hydrolase activity"/>
    <property type="evidence" value="ECO:0007669"/>
    <property type="project" value="UniProtKB-KW"/>
</dbReference>
<accession>A0A5R9L286</accession>
<feature type="domain" description="Helicase ATP-binding" evidence="4">
    <location>
        <begin position="682"/>
        <end position="841"/>
    </location>
</feature>
<dbReference type="PROSITE" id="PS50966">
    <property type="entry name" value="ZF_SWIM"/>
    <property type="match status" value="1"/>
</dbReference>
<dbReference type="InterPro" id="IPR027417">
    <property type="entry name" value="P-loop_NTPase"/>
</dbReference>
<keyword evidence="2" id="KW-0863">Zinc-finger</keyword>
<dbReference type="InterPro" id="IPR001650">
    <property type="entry name" value="Helicase_C-like"/>
</dbReference>
<proteinExistence type="predicted"/>
<dbReference type="GO" id="GO:0008270">
    <property type="term" value="F:zinc ion binding"/>
    <property type="evidence" value="ECO:0007669"/>
    <property type="project" value="UniProtKB-KW"/>
</dbReference>
<dbReference type="Gene3D" id="3.40.50.10810">
    <property type="entry name" value="Tandem AAA-ATPase domain"/>
    <property type="match status" value="1"/>
</dbReference>
<keyword evidence="1" id="KW-0378">Hydrolase</keyword>
<feature type="domain" description="Helicase C-terminal" evidence="5">
    <location>
        <begin position="964"/>
        <end position="1115"/>
    </location>
</feature>
<dbReference type="InterPro" id="IPR007527">
    <property type="entry name" value="Znf_SWIM"/>
</dbReference>